<keyword evidence="3" id="KW-0547">Nucleotide-binding</keyword>
<dbReference type="GO" id="GO:0043138">
    <property type="term" value="F:3'-5' DNA helicase activity"/>
    <property type="evidence" value="ECO:0007669"/>
    <property type="project" value="UniProtKB-EC"/>
</dbReference>
<evidence type="ECO:0000256" key="11">
    <source>
        <dbReference type="ARBA" id="ARBA00044535"/>
    </source>
</evidence>
<dbReference type="InterPro" id="IPR014001">
    <property type="entry name" value="Helicase_ATP-bd"/>
</dbReference>
<evidence type="ECO:0000313" key="18">
    <source>
        <dbReference type="Proteomes" id="UP000893823"/>
    </source>
</evidence>
<dbReference type="InterPro" id="IPR002464">
    <property type="entry name" value="DNA/RNA_helicase_DEAH_CS"/>
</dbReference>
<keyword evidence="6" id="KW-0067">ATP-binding</keyword>
<keyword evidence="4 15" id="KW-0378">Hydrolase</keyword>
<accession>A0A1H1RJN7</accession>
<evidence type="ECO:0000259" key="13">
    <source>
        <dbReference type="PROSITE" id="PS51192"/>
    </source>
</evidence>
<sequence>MTGLRQRMQEIARERFGWTALKPGQAEAIQAVVAGRDVLVVMPTGYGKSAVYQVAAHLLDGPTLVISPLIALQADQVRHLERASGEGSAVAVNSSHTDRANERSWEAVASGEAEFVFLAPEQLAKPEVVDELATLGVSLVVVDEAHCVSSWGHDFRPDYLRLGAAIEALGRPRVVALTATGSAPVREEIIERLGLRDPRVLVGGFDRPNIHLAVVRHEDQAAKERAIIETAVEAARPALVYVATRADTERFAERFGEEGLRAAFYHGGMPARARRQVHEAFLADEIELVVATSAFGMGVDKPNVRTIVHGDVTESIDAYYQEVGRGGRDGEATAATLHYRPEDLGLRAFFASGRPREDRVRAVAAALSAGDAPRSGRDVAEALALPTRAVTAILNMLVEADAATAVEGGVLVLGELPGDTALALVDEVVERRRRIDESRLAMIRGYAETTRCRRAYLLEYFGDAVTAPCGNCDTCDRGSAYESDEGGAEGEYRLDQAVRHREWGDGRVMSIEPDRITVFFDEEGYRVLSLAAVREGGLLTAS</sequence>
<dbReference type="Gene3D" id="3.40.50.300">
    <property type="entry name" value="P-loop containing nucleotide triphosphate hydrolases"/>
    <property type="match status" value="2"/>
</dbReference>
<evidence type="ECO:0000256" key="10">
    <source>
        <dbReference type="ARBA" id="ARBA00034808"/>
    </source>
</evidence>
<gene>
    <name evidence="15" type="ORF">BCL57_003005</name>
    <name evidence="16" type="ORF">SAMN04489721_1183</name>
</gene>
<dbReference type="GO" id="GO:0046872">
    <property type="term" value="F:metal ion binding"/>
    <property type="evidence" value="ECO:0007669"/>
    <property type="project" value="UniProtKB-KW"/>
</dbReference>
<evidence type="ECO:0000256" key="1">
    <source>
        <dbReference type="ARBA" id="ARBA00005446"/>
    </source>
</evidence>
<evidence type="ECO:0000256" key="2">
    <source>
        <dbReference type="ARBA" id="ARBA00022723"/>
    </source>
</evidence>
<dbReference type="InterPro" id="IPR001650">
    <property type="entry name" value="Helicase_C-like"/>
</dbReference>
<dbReference type="PROSITE" id="PS51192">
    <property type="entry name" value="HELICASE_ATP_BIND_1"/>
    <property type="match status" value="1"/>
</dbReference>
<feature type="domain" description="Helicase ATP-binding" evidence="13">
    <location>
        <begin position="29"/>
        <end position="199"/>
    </location>
</feature>
<dbReference type="SUPFAM" id="SSF52540">
    <property type="entry name" value="P-loop containing nucleoside triphosphate hydrolases"/>
    <property type="match status" value="1"/>
</dbReference>
<dbReference type="Pfam" id="PF16124">
    <property type="entry name" value="RecQ_Zn_bind"/>
    <property type="match status" value="1"/>
</dbReference>
<comment type="similarity">
    <text evidence="1">Belongs to the helicase family. RecQ subfamily.</text>
</comment>
<dbReference type="GO" id="GO:0003677">
    <property type="term" value="F:DNA binding"/>
    <property type="evidence" value="ECO:0007669"/>
    <property type="project" value="UniProtKB-KW"/>
</dbReference>
<dbReference type="GO" id="GO:0016787">
    <property type="term" value="F:hydrolase activity"/>
    <property type="evidence" value="ECO:0007669"/>
    <property type="project" value="UniProtKB-KW"/>
</dbReference>
<dbReference type="Proteomes" id="UP000893823">
    <property type="component" value="Unassembled WGS sequence"/>
</dbReference>
<dbReference type="NCBIfam" id="TIGR00614">
    <property type="entry name" value="recQ_fam"/>
    <property type="match status" value="1"/>
</dbReference>
<evidence type="ECO:0000256" key="9">
    <source>
        <dbReference type="ARBA" id="ARBA00034617"/>
    </source>
</evidence>
<protein>
    <recommendedName>
        <fullName evidence="11">ATP-dependent DNA helicase RecQ</fullName>
        <ecNumber evidence="10">5.6.2.4</ecNumber>
    </recommendedName>
    <alternativeName>
        <fullName evidence="12">DNA 3'-5' helicase RecQ</fullName>
    </alternativeName>
</protein>
<proteinExistence type="inferred from homology"/>
<dbReference type="EMBL" id="SODL02000006">
    <property type="protein sequence ID" value="MCP2368826.1"/>
    <property type="molecule type" value="Genomic_DNA"/>
</dbReference>
<dbReference type="STRING" id="589382.SAMN04489721_1183"/>
<keyword evidence="8" id="KW-0413">Isomerase</keyword>
<dbReference type="InterPro" id="IPR004589">
    <property type="entry name" value="DNA_helicase_ATP-dep_RecQ"/>
</dbReference>
<dbReference type="InterPro" id="IPR027417">
    <property type="entry name" value="P-loop_NTPase"/>
</dbReference>
<evidence type="ECO:0000256" key="5">
    <source>
        <dbReference type="ARBA" id="ARBA00022806"/>
    </source>
</evidence>
<dbReference type="PROSITE" id="PS00690">
    <property type="entry name" value="DEAH_ATP_HELICASE"/>
    <property type="match status" value="1"/>
</dbReference>
<evidence type="ECO:0000256" key="8">
    <source>
        <dbReference type="ARBA" id="ARBA00023235"/>
    </source>
</evidence>
<evidence type="ECO:0000256" key="3">
    <source>
        <dbReference type="ARBA" id="ARBA00022741"/>
    </source>
</evidence>
<dbReference type="GO" id="GO:0009378">
    <property type="term" value="F:four-way junction helicase activity"/>
    <property type="evidence" value="ECO:0007669"/>
    <property type="project" value="TreeGrafter"/>
</dbReference>
<keyword evidence="7" id="KW-0238">DNA-binding</keyword>
<dbReference type="EMBL" id="LT629755">
    <property type="protein sequence ID" value="SDS35892.1"/>
    <property type="molecule type" value="Genomic_DNA"/>
</dbReference>
<evidence type="ECO:0000256" key="6">
    <source>
        <dbReference type="ARBA" id="ARBA00022840"/>
    </source>
</evidence>
<dbReference type="GO" id="GO:0005737">
    <property type="term" value="C:cytoplasm"/>
    <property type="evidence" value="ECO:0007669"/>
    <property type="project" value="TreeGrafter"/>
</dbReference>
<name>A0A1H1RJN7_9MICO</name>
<evidence type="ECO:0000313" key="16">
    <source>
        <dbReference type="EMBL" id="SDS35892.1"/>
    </source>
</evidence>
<dbReference type="PANTHER" id="PTHR13710">
    <property type="entry name" value="DNA HELICASE RECQ FAMILY MEMBER"/>
    <property type="match status" value="1"/>
</dbReference>
<keyword evidence="18" id="KW-1185">Reference proteome</keyword>
<evidence type="ECO:0000256" key="4">
    <source>
        <dbReference type="ARBA" id="ARBA00022801"/>
    </source>
</evidence>
<evidence type="ECO:0000313" key="17">
    <source>
        <dbReference type="Proteomes" id="UP000199482"/>
    </source>
</evidence>
<dbReference type="InterPro" id="IPR011545">
    <property type="entry name" value="DEAD/DEAH_box_helicase_dom"/>
</dbReference>
<evidence type="ECO:0000313" key="15">
    <source>
        <dbReference type="EMBL" id="MCP2368826.1"/>
    </source>
</evidence>
<dbReference type="InterPro" id="IPR036388">
    <property type="entry name" value="WH-like_DNA-bd_sf"/>
</dbReference>
<reference evidence="16" key="2">
    <citation type="submission" date="2016-10" db="EMBL/GenBank/DDBJ databases">
        <authorList>
            <person name="de Groot N.N."/>
        </authorList>
    </citation>
    <scope>NUCLEOTIDE SEQUENCE [LARGE SCALE GENOMIC DNA]</scope>
    <source>
        <strain evidence="16">CPCC 202695</strain>
    </source>
</reference>
<comment type="catalytic activity">
    <reaction evidence="9">
        <text>Couples ATP hydrolysis with the unwinding of duplex DNA by translocating in the 3'-5' direction.</text>
        <dbReference type="EC" id="5.6.2.4"/>
    </reaction>
</comment>
<evidence type="ECO:0000256" key="7">
    <source>
        <dbReference type="ARBA" id="ARBA00023125"/>
    </source>
</evidence>
<evidence type="ECO:0000256" key="12">
    <source>
        <dbReference type="ARBA" id="ARBA00044550"/>
    </source>
</evidence>
<dbReference type="Pfam" id="PF00271">
    <property type="entry name" value="Helicase_C"/>
    <property type="match status" value="1"/>
</dbReference>
<dbReference type="PANTHER" id="PTHR13710:SF105">
    <property type="entry name" value="ATP-DEPENDENT DNA HELICASE Q1"/>
    <property type="match status" value="1"/>
</dbReference>
<reference evidence="15" key="3">
    <citation type="submission" date="2022-06" db="EMBL/GenBank/DDBJ databases">
        <title>Genomic Encyclopedia of Type Strains, Phase III (KMG-III): the genomes of soil and plant-associated and newly described type strains.</title>
        <authorList>
            <person name="Whitman W."/>
        </authorList>
    </citation>
    <scope>NUCLEOTIDE SEQUENCE</scope>
    <source>
        <strain evidence="15">CPCC 202695</strain>
    </source>
</reference>
<dbReference type="GO" id="GO:0006281">
    <property type="term" value="P:DNA repair"/>
    <property type="evidence" value="ECO:0007669"/>
    <property type="project" value="TreeGrafter"/>
</dbReference>
<dbReference type="SMART" id="SM00490">
    <property type="entry name" value="HELICc"/>
    <property type="match status" value="1"/>
</dbReference>
<dbReference type="Pfam" id="PF00270">
    <property type="entry name" value="DEAD"/>
    <property type="match status" value="1"/>
</dbReference>
<dbReference type="InterPro" id="IPR032284">
    <property type="entry name" value="RecQ_Zn-bd"/>
</dbReference>
<dbReference type="GO" id="GO:0006310">
    <property type="term" value="P:DNA recombination"/>
    <property type="evidence" value="ECO:0007669"/>
    <property type="project" value="InterPro"/>
</dbReference>
<dbReference type="RefSeq" id="WP_308209008.1">
    <property type="nucleotide sequence ID" value="NZ_BMDN01000006.1"/>
</dbReference>
<dbReference type="GO" id="GO:0005524">
    <property type="term" value="F:ATP binding"/>
    <property type="evidence" value="ECO:0007669"/>
    <property type="project" value="UniProtKB-KW"/>
</dbReference>
<evidence type="ECO:0000259" key="14">
    <source>
        <dbReference type="PROSITE" id="PS51194"/>
    </source>
</evidence>
<dbReference type="SMART" id="SM00487">
    <property type="entry name" value="DEXDc"/>
    <property type="match status" value="1"/>
</dbReference>
<keyword evidence="2" id="KW-0479">Metal-binding</keyword>
<dbReference type="Proteomes" id="UP000199482">
    <property type="component" value="Chromosome I"/>
</dbReference>
<dbReference type="GO" id="GO:0005694">
    <property type="term" value="C:chromosome"/>
    <property type="evidence" value="ECO:0007669"/>
    <property type="project" value="TreeGrafter"/>
</dbReference>
<dbReference type="CDD" id="cd17920">
    <property type="entry name" value="DEXHc_RecQ"/>
    <property type="match status" value="1"/>
</dbReference>
<dbReference type="Gene3D" id="1.10.10.10">
    <property type="entry name" value="Winged helix-like DNA-binding domain superfamily/Winged helix DNA-binding domain"/>
    <property type="match status" value="1"/>
</dbReference>
<organism evidence="16 17">
    <name type="scientific">Agromyces flavus</name>
    <dbReference type="NCBI Taxonomy" id="589382"/>
    <lineage>
        <taxon>Bacteria</taxon>
        <taxon>Bacillati</taxon>
        <taxon>Actinomycetota</taxon>
        <taxon>Actinomycetes</taxon>
        <taxon>Micrococcales</taxon>
        <taxon>Microbacteriaceae</taxon>
        <taxon>Agromyces</taxon>
    </lineage>
</organism>
<feature type="domain" description="Helicase C-terminal" evidence="14">
    <location>
        <begin position="227"/>
        <end position="380"/>
    </location>
</feature>
<keyword evidence="5 16" id="KW-0347">Helicase</keyword>
<dbReference type="PROSITE" id="PS51194">
    <property type="entry name" value="HELICASE_CTER"/>
    <property type="match status" value="1"/>
</dbReference>
<dbReference type="EC" id="5.6.2.4" evidence="10"/>
<dbReference type="AlphaFoldDB" id="A0A1H1RJN7"/>
<reference evidence="17" key="1">
    <citation type="submission" date="2016-10" db="EMBL/GenBank/DDBJ databases">
        <authorList>
            <person name="Varghese N."/>
            <person name="Submissions S."/>
        </authorList>
    </citation>
    <scope>NUCLEOTIDE SEQUENCE [LARGE SCALE GENOMIC DNA]</scope>
    <source>
        <strain evidence="17">CPCC 202695</strain>
    </source>
</reference>